<protein>
    <submittedName>
        <fullName evidence="1">Uncharacterized protein</fullName>
    </submittedName>
</protein>
<keyword evidence="2" id="KW-1185">Reference proteome</keyword>
<evidence type="ECO:0000313" key="1">
    <source>
        <dbReference type="EMBL" id="ATL48635.1"/>
    </source>
</evidence>
<reference evidence="1 2" key="1">
    <citation type="submission" date="2017-10" db="EMBL/GenBank/DDBJ databases">
        <title>Paenichitinophaga pekingensis gen. nov., sp. nov., isolated from activated sludge.</title>
        <authorList>
            <person name="Jin D."/>
            <person name="Kong X."/>
            <person name="Deng Y."/>
            <person name="Bai Z."/>
        </authorList>
    </citation>
    <scope>NUCLEOTIDE SEQUENCE [LARGE SCALE GENOMIC DNA]</scope>
    <source>
        <strain evidence="1 2">13</strain>
    </source>
</reference>
<organism evidence="1 2">
    <name type="scientific">Chitinophaga caeni</name>
    <dbReference type="NCBI Taxonomy" id="2029983"/>
    <lineage>
        <taxon>Bacteria</taxon>
        <taxon>Pseudomonadati</taxon>
        <taxon>Bacteroidota</taxon>
        <taxon>Chitinophagia</taxon>
        <taxon>Chitinophagales</taxon>
        <taxon>Chitinophagaceae</taxon>
        <taxon>Chitinophaga</taxon>
    </lineage>
</organism>
<proteinExistence type="predicted"/>
<dbReference type="EMBL" id="CP023777">
    <property type="protein sequence ID" value="ATL48635.1"/>
    <property type="molecule type" value="Genomic_DNA"/>
</dbReference>
<dbReference type="AlphaFoldDB" id="A0A291QXG8"/>
<accession>A0A291QXG8</accession>
<sequence>MLRTVDSERKPGETVVQTLHRAIKLAAVMANLCPFLVLFWASKKVQETGRWALSRTFNGDRCSSTLKI</sequence>
<dbReference type="KEGG" id="cbae:COR50_16510"/>
<dbReference type="Proteomes" id="UP000220133">
    <property type="component" value="Chromosome"/>
</dbReference>
<gene>
    <name evidence="1" type="ORF">COR50_16510</name>
</gene>
<evidence type="ECO:0000313" key="2">
    <source>
        <dbReference type="Proteomes" id="UP000220133"/>
    </source>
</evidence>
<name>A0A291QXG8_9BACT</name>